<comment type="caution">
    <text evidence="8">The sequence shown here is derived from an EMBL/GenBank/DDBJ whole genome shotgun (WGS) entry which is preliminary data.</text>
</comment>
<evidence type="ECO:0000256" key="5">
    <source>
        <dbReference type="ARBA" id="ARBA00022729"/>
    </source>
</evidence>
<keyword evidence="9" id="KW-1185">Reference proteome</keyword>
<evidence type="ECO:0000256" key="7">
    <source>
        <dbReference type="SAM" id="Coils"/>
    </source>
</evidence>
<protein>
    <recommendedName>
        <fullName evidence="10">Interleukin</fullName>
    </recommendedName>
</protein>
<comment type="subcellular location">
    <subcellularLocation>
        <location evidence="1">Secreted</location>
    </subcellularLocation>
</comment>
<dbReference type="InterPro" id="IPR003443">
    <property type="entry name" value="IL-15/IL-21_fam"/>
</dbReference>
<dbReference type="GO" id="GO:0006955">
    <property type="term" value="P:immune response"/>
    <property type="evidence" value="ECO:0007669"/>
    <property type="project" value="InterPro"/>
</dbReference>
<evidence type="ECO:0000256" key="2">
    <source>
        <dbReference type="ARBA" id="ARBA00006050"/>
    </source>
</evidence>
<keyword evidence="7" id="KW-0175">Coiled coil</keyword>
<dbReference type="PANTHER" id="PTHR14356">
    <property type="entry name" value="INTERLEUKIN-15-RELATED"/>
    <property type="match status" value="1"/>
</dbReference>
<dbReference type="AlphaFoldDB" id="A0AA88SU85"/>
<proteinExistence type="inferred from homology"/>
<accession>A0AA88SU85</accession>
<organism evidence="8 9">
    <name type="scientific">Channa striata</name>
    <name type="common">Snakehead murrel</name>
    <name type="synonym">Ophicephalus striatus</name>
    <dbReference type="NCBI Taxonomy" id="64152"/>
    <lineage>
        <taxon>Eukaryota</taxon>
        <taxon>Metazoa</taxon>
        <taxon>Chordata</taxon>
        <taxon>Craniata</taxon>
        <taxon>Vertebrata</taxon>
        <taxon>Euteleostomi</taxon>
        <taxon>Actinopterygii</taxon>
        <taxon>Neopterygii</taxon>
        <taxon>Teleostei</taxon>
        <taxon>Neoteleostei</taxon>
        <taxon>Acanthomorphata</taxon>
        <taxon>Anabantaria</taxon>
        <taxon>Anabantiformes</taxon>
        <taxon>Channoidei</taxon>
        <taxon>Channidae</taxon>
        <taxon>Channa</taxon>
    </lineage>
</organism>
<evidence type="ECO:0008006" key="10">
    <source>
        <dbReference type="Google" id="ProtNLM"/>
    </source>
</evidence>
<keyword evidence="3" id="KW-0202">Cytokine</keyword>
<keyword evidence="4" id="KW-0964">Secreted</keyword>
<evidence type="ECO:0000313" key="9">
    <source>
        <dbReference type="Proteomes" id="UP001187415"/>
    </source>
</evidence>
<dbReference type="GO" id="GO:0005126">
    <property type="term" value="F:cytokine receptor binding"/>
    <property type="evidence" value="ECO:0007669"/>
    <property type="project" value="InterPro"/>
</dbReference>
<name>A0AA88SU85_CHASR</name>
<dbReference type="Proteomes" id="UP001187415">
    <property type="component" value="Unassembled WGS sequence"/>
</dbReference>
<comment type="similarity">
    <text evidence="2">Belongs to the IL-15/IL-21 family.</text>
</comment>
<gene>
    <name evidence="8" type="ORF">Q5P01_008642</name>
</gene>
<keyword evidence="6" id="KW-1015">Disulfide bond</keyword>
<reference evidence="8" key="1">
    <citation type="submission" date="2023-07" db="EMBL/GenBank/DDBJ databases">
        <title>Chromosome-level Genome Assembly of Striped Snakehead (Channa striata).</title>
        <authorList>
            <person name="Liu H."/>
        </authorList>
    </citation>
    <scope>NUCLEOTIDE SEQUENCE</scope>
    <source>
        <strain evidence="8">Gz</strain>
        <tissue evidence="8">Muscle</tissue>
    </source>
</reference>
<evidence type="ECO:0000256" key="3">
    <source>
        <dbReference type="ARBA" id="ARBA00022514"/>
    </source>
</evidence>
<sequence length="238" mass="27296">MHSFSGSIKDRVLHAAALQEHDGDNLIKRQCSYKKQSDSISGWPLCGEHIQAPRTRVLTTHSNHVVVTASGKENFITHNSFCSFPTQYKWFSCVPRDTYKKVCCWALVNAMTTNVPDKSNQKRKLEEVLRQLNEVKSLQHNEAMLSAPPENIEDCCCLSALQCFRANMQVHFNMAEKKQSKLYKSLKHRYTEKGLEFCNSGSRSTCQDCHSHPKVNVNEFFNRLESLIQRAIARLNME</sequence>
<keyword evidence="5" id="KW-0732">Signal</keyword>
<dbReference type="EMBL" id="JAUPFM010000006">
    <property type="protein sequence ID" value="KAK2848808.1"/>
    <property type="molecule type" value="Genomic_DNA"/>
</dbReference>
<evidence type="ECO:0000313" key="8">
    <source>
        <dbReference type="EMBL" id="KAK2848808.1"/>
    </source>
</evidence>
<feature type="coiled-coil region" evidence="7">
    <location>
        <begin position="115"/>
        <end position="142"/>
    </location>
</feature>
<dbReference type="GO" id="GO:0005615">
    <property type="term" value="C:extracellular space"/>
    <property type="evidence" value="ECO:0007669"/>
    <property type="project" value="UniProtKB-KW"/>
</dbReference>
<dbReference type="Gene3D" id="1.20.1250.70">
    <property type="entry name" value="Interleukin-15/Interleukin-21"/>
    <property type="match status" value="1"/>
</dbReference>
<dbReference type="GO" id="GO:0005125">
    <property type="term" value="F:cytokine activity"/>
    <property type="evidence" value="ECO:0007669"/>
    <property type="project" value="UniProtKB-KW"/>
</dbReference>
<dbReference type="SUPFAM" id="SSF47266">
    <property type="entry name" value="4-helical cytokines"/>
    <property type="match status" value="1"/>
</dbReference>
<dbReference type="InterPro" id="IPR009079">
    <property type="entry name" value="4_helix_cytokine-like_core"/>
</dbReference>
<evidence type="ECO:0000256" key="6">
    <source>
        <dbReference type="ARBA" id="ARBA00023157"/>
    </source>
</evidence>
<evidence type="ECO:0000256" key="4">
    <source>
        <dbReference type="ARBA" id="ARBA00022525"/>
    </source>
</evidence>
<evidence type="ECO:0000256" key="1">
    <source>
        <dbReference type="ARBA" id="ARBA00004613"/>
    </source>
</evidence>